<name>L8JXL8_9BACT</name>
<dbReference type="GO" id="GO:0016987">
    <property type="term" value="F:sigma factor activity"/>
    <property type="evidence" value="ECO:0007669"/>
    <property type="project" value="UniProtKB-KW"/>
</dbReference>
<dbReference type="Proteomes" id="UP000011135">
    <property type="component" value="Unassembled WGS sequence"/>
</dbReference>
<evidence type="ECO:0000259" key="6">
    <source>
        <dbReference type="Pfam" id="PF08281"/>
    </source>
</evidence>
<comment type="caution">
    <text evidence="7">The sequence shown here is derived from an EMBL/GenBank/DDBJ whole genome shotgun (WGS) entry which is preliminary data.</text>
</comment>
<sequence>MENLNNKVNPDNVMILIQGCRNNDRESQRLLYKHYYVYAMSICIRYAQSEEEAKEILNDGFMKVFAKIKMYDSSKSFKGWMRRILINTAIDHFRANKKHYYHSDLEGCDDPADGNVISEMSYNELLGLVQKLSPMYRTVFSLYAIDGYSHEDIASELGISVGTSKSNLSKARANLRKMLVKTNKELYEQHI</sequence>
<feature type="domain" description="RNA polymerase sigma-70 region 2" evidence="5">
    <location>
        <begin position="31"/>
        <end position="98"/>
    </location>
</feature>
<dbReference type="EMBL" id="AMZN01000029">
    <property type="protein sequence ID" value="ELR71972.1"/>
    <property type="molecule type" value="Genomic_DNA"/>
</dbReference>
<evidence type="ECO:0000313" key="7">
    <source>
        <dbReference type="EMBL" id="ELR71972.1"/>
    </source>
</evidence>
<evidence type="ECO:0000313" key="8">
    <source>
        <dbReference type="Proteomes" id="UP000011135"/>
    </source>
</evidence>
<dbReference type="Pfam" id="PF04542">
    <property type="entry name" value="Sigma70_r2"/>
    <property type="match status" value="1"/>
</dbReference>
<dbReference type="AlphaFoldDB" id="L8JXL8"/>
<gene>
    <name evidence="7" type="ORF">C900_01967</name>
</gene>
<dbReference type="RefSeq" id="WP_009579414.1">
    <property type="nucleotide sequence ID" value="NZ_AMZN01000029.1"/>
</dbReference>
<evidence type="ECO:0000256" key="2">
    <source>
        <dbReference type="ARBA" id="ARBA00023015"/>
    </source>
</evidence>
<evidence type="ECO:0000256" key="1">
    <source>
        <dbReference type="ARBA" id="ARBA00010641"/>
    </source>
</evidence>
<protein>
    <submittedName>
        <fullName evidence="7">RNA polymerase ECF-type sigma factor</fullName>
    </submittedName>
</protein>
<dbReference type="PANTHER" id="PTHR43133">
    <property type="entry name" value="RNA POLYMERASE ECF-TYPE SIGMA FACTO"/>
    <property type="match status" value="1"/>
</dbReference>
<dbReference type="GO" id="GO:0003677">
    <property type="term" value="F:DNA binding"/>
    <property type="evidence" value="ECO:0007669"/>
    <property type="project" value="InterPro"/>
</dbReference>
<dbReference type="eggNOG" id="COG1595">
    <property type="taxonomic scope" value="Bacteria"/>
</dbReference>
<dbReference type="InterPro" id="IPR013324">
    <property type="entry name" value="RNA_pol_sigma_r3/r4-like"/>
</dbReference>
<comment type="similarity">
    <text evidence="1">Belongs to the sigma-70 factor family. ECF subfamily.</text>
</comment>
<evidence type="ECO:0000256" key="3">
    <source>
        <dbReference type="ARBA" id="ARBA00023082"/>
    </source>
</evidence>
<dbReference type="SUPFAM" id="SSF88946">
    <property type="entry name" value="Sigma2 domain of RNA polymerase sigma factors"/>
    <property type="match status" value="1"/>
</dbReference>
<dbReference type="Gene3D" id="1.10.10.10">
    <property type="entry name" value="Winged helix-like DNA-binding domain superfamily/Winged helix DNA-binding domain"/>
    <property type="match status" value="1"/>
</dbReference>
<dbReference type="PANTHER" id="PTHR43133:SF46">
    <property type="entry name" value="RNA POLYMERASE SIGMA-70 FACTOR ECF SUBFAMILY"/>
    <property type="match status" value="1"/>
</dbReference>
<feature type="domain" description="RNA polymerase sigma factor 70 region 4 type 2" evidence="6">
    <location>
        <begin position="123"/>
        <end position="175"/>
    </location>
</feature>
<keyword evidence="3" id="KW-0731">Sigma factor</keyword>
<dbReference type="InterPro" id="IPR036388">
    <property type="entry name" value="WH-like_DNA-bd_sf"/>
</dbReference>
<dbReference type="InterPro" id="IPR013249">
    <property type="entry name" value="RNA_pol_sigma70_r4_t2"/>
</dbReference>
<keyword evidence="2" id="KW-0805">Transcription regulation</keyword>
<dbReference type="Gene3D" id="1.10.1740.10">
    <property type="match status" value="1"/>
</dbReference>
<keyword evidence="4" id="KW-0804">Transcription</keyword>
<dbReference type="InterPro" id="IPR013325">
    <property type="entry name" value="RNA_pol_sigma_r2"/>
</dbReference>
<evidence type="ECO:0000259" key="5">
    <source>
        <dbReference type="Pfam" id="PF04542"/>
    </source>
</evidence>
<dbReference type="InterPro" id="IPR039425">
    <property type="entry name" value="RNA_pol_sigma-70-like"/>
</dbReference>
<dbReference type="STRING" id="1237149.C900_01967"/>
<proteinExistence type="inferred from homology"/>
<keyword evidence="8" id="KW-1185">Reference proteome</keyword>
<accession>L8JXL8</accession>
<dbReference type="GO" id="GO:0006352">
    <property type="term" value="P:DNA-templated transcription initiation"/>
    <property type="evidence" value="ECO:0007669"/>
    <property type="project" value="InterPro"/>
</dbReference>
<dbReference type="SUPFAM" id="SSF88659">
    <property type="entry name" value="Sigma3 and sigma4 domains of RNA polymerase sigma factors"/>
    <property type="match status" value="1"/>
</dbReference>
<dbReference type="InterPro" id="IPR007627">
    <property type="entry name" value="RNA_pol_sigma70_r2"/>
</dbReference>
<dbReference type="Pfam" id="PF08281">
    <property type="entry name" value="Sigma70_r4_2"/>
    <property type="match status" value="1"/>
</dbReference>
<dbReference type="NCBIfam" id="TIGR02937">
    <property type="entry name" value="sigma70-ECF"/>
    <property type="match status" value="1"/>
</dbReference>
<organism evidence="7 8">
    <name type="scientific">Fulvivirga imtechensis AK7</name>
    <dbReference type="NCBI Taxonomy" id="1237149"/>
    <lineage>
        <taxon>Bacteria</taxon>
        <taxon>Pseudomonadati</taxon>
        <taxon>Bacteroidota</taxon>
        <taxon>Cytophagia</taxon>
        <taxon>Cytophagales</taxon>
        <taxon>Fulvivirgaceae</taxon>
        <taxon>Fulvivirga</taxon>
    </lineage>
</organism>
<dbReference type="InterPro" id="IPR014284">
    <property type="entry name" value="RNA_pol_sigma-70_dom"/>
</dbReference>
<reference evidence="7 8" key="1">
    <citation type="submission" date="2012-12" db="EMBL/GenBank/DDBJ databases">
        <title>Genome assembly of Fulvivirga imtechensis AK7.</title>
        <authorList>
            <person name="Nupur N."/>
            <person name="Khatri I."/>
            <person name="Kumar R."/>
            <person name="Subramanian S."/>
            <person name="Pinnaka A."/>
        </authorList>
    </citation>
    <scope>NUCLEOTIDE SEQUENCE [LARGE SCALE GENOMIC DNA]</scope>
    <source>
        <strain evidence="7 8">AK7</strain>
    </source>
</reference>
<evidence type="ECO:0000256" key="4">
    <source>
        <dbReference type="ARBA" id="ARBA00023163"/>
    </source>
</evidence>
<dbReference type="CDD" id="cd06171">
    <property type="entry name" value="Sigma70_r4"/>
    <property type="match status" value="1"/>
</dbReference>